<dbReference type="AlphaFoldDB" id="X0VS35"/>
<proteinExistence type="predicted"/>
<dbReference type="EMBL" id="BARS01021415">
    <property type="protein sequence ID" value="GAG03361.1"/>
    <property type="molecule type" value="Genomic_DNA"/>
</dbReference>
<accession>X0VS35</accession>
<name>X0VS35_9ZZZZ</name>
<comment type="caution">
    <text evidence="1">The sequence shown here is derived from an EMBL/GenBank/DDBJ whole genome shotgun (WGS) entry which is preliminary data.</text>
</comment>
<organism evidence="1">
    <name type="scientific">marine sediment metagenome</name>
    <dbReference type="NCBI Taxonomy" id="412755"/>
    <lineage>
        <taxon>unclassified sequences</taxon>
        <taxon>metagenomes</taxon>
        <taxon>ecological metagenomes</taxon>
    </lineage>
</organism>
<feature type="non-terminal residue" evidence="1">
    <location>
        <position position="113"/>
    </location>
</feature>
<evidence type="ECO:0000313" key="1">
    <source>
        <dbReference type="EMBL" id="GAG03361.1"/>
    </source>
</evidence>
<reference evidence="1" key="1">
    <citation type="journal article" date="2014" name="Front. Microbiol.">
        <title>High frequency of phylogenetically diverse reductive dehalogenase-homologous genes in deep subseafloor sedimentary metagenomes.</title>
        <authorList>
            <person name="Kawai M."/>
            <person name="Futagami T."/>
            <person name="Toyoda A."/>
            <person name="Takaki Y."/>
            <person name="Nishi S."/>
            <person name="Hori S."/>
            <person name="Arai W."/>
            <person name="Tsubouchi T."/>
            <person name="Morono Y."/>
            <person name="Uchiyama I."/>
            <person name="Ito T."/>
            <person name="Fujiyama A."/>
            <person name="Inagaki F."/>
            <person name="Takami H."/>
        </authorList>
    </citation>
    <scope>NUCLEOTIDE SEQUENCE</scope>
    <source>
        <strain evidence="1">Expedition CK06-06</strain>
    </source>
</reference>
<protein>
    <submittedName>
        <fullName evidence="1">Uncharacterized protein</fullName>
    </submittedName>
</protein>
<gene>
    <name evidence="1" type="ORF">S01H1_34400</name>
</gene>
<sequence length="113" mass="12775">MDTYGDGRFTPDGRGVGTNKAWVRAERASGSWWNSWWSWPWKRSHGKKKMKSIGNGRVYHIDFTADDGNGDTCSGKVLVGVPHDKRKHHKKLRKLPVDDGALYDSTVSSERSD</sequence>